<proteinExistence type="predicted"/>
<accession>A0A0B5GYC5</accession>
<organism evidence="1 2">
    <name type="scientific">Vibrio phage phi 1</name>
    <dbReference type="NCBI Taxonomy" id="1589297"/>
    <lineage>
        <taxon>Viruses</taxon>
        <taxon>Duplodnaviria</taxon>
        <taxon>Heunggongvirae</taxon>
        <taxon>Uroviricota</taxon>
        <taxon>Caudoviricetes</taxon>
        <taxon>Schitoviridae</taxon>
        <taxon>Pacinivirus</taxon>
        <taxon>Pacinivirus phi1</taxon>
    </lineage>
</organism>
<dbReference type="KEGG" id="vg:26625609"/>
<evidence type="ECO:0000313" key="1">
    <source>
        <dbReference type="EMBL" id="AJF40671.1"/>
    </source>
</evidence>
<evidence type="ECO:0000313" key="2">
    <source>
        <dbReference type="Proteomes" id="UP000031803"/>
    </source>
</evidence>
<keyword evidence="2" id="KW-1185">Reference proteome</keyword>
<dbReference type="RefSeq" id="YP_009198531.1">
    <property type="nucleotide sequence ID" value="NC_028799.1"/>
</dbReference>
<dbReference type="EMBL" id="KP280062">
    <property type="protein sequence ID" value="AJF40671.1"/>
    <property type="molecule type" value="Genomic_DNA"/>
</dbReference>
<dbReference type="Proteomes" id="UP000031803">
    <property type="component" value="Segment"/>
</dbReference>
<gene>
    <name evidence="1" type="ORF">SBVP1_0013</name>
</gene>
<sequence length="79" mass="9122">MSESKTITIKVKPDNSSEELQKILKQFKMETEFSQDTFTIPFDNHVIIPNGPLLFILPDRLDTCVCLEPHEFEILNKEG</sequence>
<protein>
    <submittedName>
        <fullName evidence="1">Uncharacterized protein</fullName>
    </submittedName>
</protein>
<reference evidence="1 2" key="1">
    <citation type="submission" date="2014-12" db="EMBL/GenBank/DDBJ databases">
        <title>Complete genome sequences of three Vibrio cholerae specific bacteriophages.</title>
        <authorList>
            <person name="Bhandare S.G."/>
            <person name="Warry A."/>
            <person name="Emes R.D."/>
            <person name="Hooton S.P.T."/>
            <person name="Barrow P.A."/>
            <person name="Atterbury R.J."/>
        </authorList>
    </citation>
    <scope>NUCLEOTIDE SEQUENCE [LARGE SCALE GENOMIC DNA]</scope>
</reference>
<dbReference type="GeneID" id="26625609"/>
<name>A0A0B5GYC5_9CAUD</name>